<accession>Q4SP17</accession>
<feature type="compositionally biased region" description="Polar residues" evidence="16">
    <location>
        <begin position="42"/>
        <end position="52"/>
    </location>
</feature>
<feature type="region of interest" description="Disordered" evidence="16">
    <location>
        <begin position="395"/>
        <end position="662"/>
    </location>
</feature>
<keyword evidence="2" id="KW-0597">Phosphoprotein</keyword>
<protein>
    <recommendedName>
        <fullName evidence="13">SUN domain-containing ossification factor</fullName>
    </recommendedName>
    <alternativeName>
        <fullName evidence="15">Membrane protein CH1</fullName>
    </alternativeName>
    <alternativeName>
        <fullName evidence="14">SUN-like protein 1</fullName>
    </alternativeName>
</protein>
<organism evidence="18">
    <name type="scientific">Tetraodon nigroviridis</name>
    <name type="common">Spotted green pufferfish</name>
    <name type="synonym">Chelonodon nigroviridis</name>
    <dbReference type="NCBI Taxonomy" id="99883"/>
    <lineage>
        <taxon>Eukaryota</taxon>
        <taxon>Metazoa</taxon>
        <taxon>Chordata</taxon>
        <taxon>Craniata</taxon>
        <taxon>Vertebrata</taxon>
        <taxon>Euteleostomi</taxon>
        <taxon>Actinopterygii</taxon>
        <taxon>Neopterygii</taxon>
        <taxon>Teleostei</taxon>
        <taxon>Neoteleostei</taxon>
        <taxon>Acanthomorphata</taxon>
        <taxon>Eupercaria</taxon>
        <taxon>Tetraodontiformes</taxon>
        <taxon>Tetradontoidea</taxon>
        <taxon>Tetraodontidae</taxon>
        <taxon>Tetraodon</taxon>
    </lineage>
</organism>
<dbReference type="Pfam" id="PF07738">
    <property type="entry name" value="Sad1_UNC"/>
    <property type="match status" value="1"/>
</dbReference>
<dbReference type="FunFam" id="2.60.120.260:FF:000024">
    <property type="entry name" value="SUN domain containing ossification factor"/>
    <property type="match status" value="1"/>
</dbReference>
<feature type="compositionally biased region" description="Polar residues" evidence="16">
    <location>
        <begin position="545"/>
        <end position="566"/>
    </location>
</feature>
<keyword evidence="9" id="KW-0472">Membrane</keyword>
<evidence type="ECO:0000256" key="9">
    <source>
        <dbReference type="ARBA" id="ARBA00023136"/>
    </source>
</evidence>
<dbReference type="InterPro" id="IPR045120">
    <property type="entry name" value="Suco/Slp1-like"/>
</dbReference>
<feature type="compositionally biased region" description="Basic and acidic residues" evidence="16">
    <location>
        <begin position="498"/>
        <end position="512"/>
    </location>
</feature>
<dbReference type="KEGG" id="tng:GSTEN00015035G001"/>
<evidence type="ECO:0000256" key="6">
    <source>
        <dbReference type="ARBA" id="ARBA00022855"/>
    </source>
</evidence>
<reference evidence="18 20" key="1">
    <citation type="journal article" date="2004" name="Nature">
        <title>Genome duplication in the teleost fish Tetraodon nigroviridis reveals the early vertebrate proto-karyotype.</title>
        <authorList>
            <person name="Jaillon O."/>
            <person name="Aury J.-M."/>
            <person name="Brunet F."/>
            <person name="Petit J.-L."/>
            <person name="Stange-Thomann N."/>
            <person name="Mauceli E."/>
            <person name="Bouneau L."/>
            <person name="Fischer C."/>
            <person name="Ozouf-Costaz C."/>
            <person name="Bernot A."/>
            <person name="Nicaud S."/>
            <person name="Jaffe D."/>
            <person name="Fisher S."/>
            <person name="Lutfalla G."/>
            <person name="Dossat C."/>
            <person name="Segurens B."/>
            <person name="Dasilva C."/>
            <person name="Salanoubat M."/>
            <person name="Levy M."/>
            <person name="Boudet N."/>
            <person name="Castellano S."/>
            <person name="Anthouard V."/>
            <person name="Jubin C."/>
            <person name="Castelli V."/>
            <person name="Katinka M."/>
            <person name="Vacherie B."/>
            <person name="Biemont C."/>
            <person name="Skalli Z."/>
            <person name="Cattolico L."/>
            <person name="Poulain J."/>
            <person name="De Berardinis V."/>
            <person name="Cruaud C."/>
            <person name="Duprat S."/>
            <person name="Brottier P."/>
            <person name="Coutanceau J.-P."/>
            <person name="Gouzy J."/>
            <person name="Parra G."/>
            <person name="Lardier G."/>
            <person name="Chapple C."/>
            <person name="McKernan K.J."/>
            <person name="McEwan P."/>
            <person name="Bosak S."/>
            <person name="Kellis M."/>
            <person name="Volff J.-N."/>
            <person name="Guigo R."/>
            <person name="Zody M.C."/>
            <person name="Mesirov J."/>
            <person name="Lindblad-Toh K."/>
            <person name="Birren B."/>
            <person name="Nusbaum C."/>
            <person name="Kahn D."/>
            <person name="Robinson-Rechavi M."/>
            <person name="Laudet V."/>
            <person name="Schachter V."/>
            <person name="Quetier F."/>
            <person name="Saurin W."/>
            <person name="Scarpelli C."/>
            <person name="Wincker P."/>
            <person name="Lander E.S."/>
            <person name="Weissenbach J."/>
            <person name="Roest Crollius H."/>
        </authorList>
    </citation>
    <scope>NUCLEOTIDE SEQUENCE [LARGE SCALE GENOMIC DNA]</scope>
</reference>
<feature type="compositionally biased region" description="Low complexity" evidence="16">
    <location>
        <begin position="1"/>
        <end position="15"/>
    </location>
</feature>
<reference evidence="18" key="2">
    <citation type="submission" date="2004-02" db="EMBL/GenBank/DDBJ databases">
        <authorList>
            <consortium name="Genoscope"/>
            <consortium name="Whitehead Institute Centre for Genome Research"/>
        </authorList>
    </citation>
    <scope>NUCLEOTIDE SEQUENCE</scope>
</reference>
<dbReference type="OMA" id="ERINCYE"/>
<dbReference type="AlphaFoldDB" id="Q4SP17"/>
<dbReference type="PROSITE" id="PS51469">
    <property type="entry name" value="SUN"/>
    <property type="match status" value="1"/>
</dbReference>
<evidence type="ECO:0000256" key="4">
    <source>
        <dbReference type="ARBA" id="ARBA00022729"/>
    </source>
</evidence>
<evidence type="ECO:0000313" key="20">
    <source>
        <dbReference type="Proteomes" id="UP000007303"/>
    </source>
</evidence>
<evidence type="ECO:0000256" key="2">
    <source>
        <dbReference type="ARBA" id="ARBA00022553"/>
    </source>
</evidence>
<keyword evidence="10" id="KW-0325">Glycoprotein</keyword>
<dbReference type="STRING" id="99883.ENSTNIP00000010688"/>
<evidence type="ECO:0000256" key="8">
    <source>
        <dbReference type="ARBA" id="ARBA00023054"/>
    </source>
</evidence>
<comment type="subcellular location">
    <subcellularLocation>
        <location evidence="11">Rough endoplasmic reticulum membrane</location>
        <topology evidence="11">Single-pass type I membrane protein</topology>
    </subcellularLocation>
</comment>
<evidence type="ECO:0000256" key="14">
    <source>
        <dbReference type="ARBA" id="ARBA00075366"/>
    </source>
</evidence>
<dbReference type="GO" id="GO:0046850">
    <property type="term" value="P:regulation of bone remodeling"/>
    <property type="evidence" value="ECO:0007669"/>
    <property type="project" value="TreeGrafter"/>
</dbReference>
<dbReference type="GO" id="GO:0001503">
    <property type="term" value="P:ossification"/>
    <property type="evidence" value="ECO:0007669"/>
    <property type="project" value="UniProtKB-KW"/>
</dbReference>
<evidence type="ECO:0000256" key="3">
    <source>
        <dbReference type="ARBA" id="ARBA00022692"/>
    </source>
</evidence>
<comment type="function">
    <text evidence="12">Required for bone modeling during late embryogenesis. Regulates type I collagen synthesis in osteoblasts during their postnatal maturation.</text>
</comment>
<keyword evidence="8" id="KW-0175">Coiled coil</keyword>
<feature type="region of interest" description="Disordered" evidence="16">
    <location>
        <begin position="841"/>
        <end position="900"/>
    </location>
</feature>
<keyword evidence="7" id="KW-1133">Transmembrane helix</keyword>
<proteinExistence type="predicted"/>
<feature type="region of interest" description="Disordered" evidence="16">
    <location>
        <begin position="274"/>
        <end position="351"/>
    </location>
</feature>
<name>Q4SP17_TETNG</name>
<dbReference type="PANTHER" id="PTHR12953">
    <property type="entry name" value="MEMBRANE PROTEIN CH1 RELATED"/>
    <property type="match status" value="1"/>
</dbReference>
<gene>
    <name evidence="18" type="ORF">GSTENG00015035001</name>
</gene>
<feature type="domain" description="SUN" evidence="17">
    <location>
        <begin position="38"/>
        <end position="207"/>
    </location>
</feature>
<keyword evidence="5" id="KW-0256">Endoplasmic reticulum</keyword>
<evidence type="ECO:0000313" key="19">
    <source>
        <dbReference type="Ensembl" id="ENSTNIP00000010688.1"/>
    </source>
</evidence>
<feature type="compositionally biased region" description="Polar residues" evidence="16">
    <location>
        <begin position="517"/>
        <end position="537"/>
    </location>
</feature>
<dbReference type="Gene3D" id="2.60.120.260">
    <property type="entry name" value="Galactose-binding domain-like"/>
    <property type="match status" value="1"/>
</dbReference>
<evidence type="ECO:0000256" key="1">
    <source>
        <dbReference type="ARBA" id="ARBA00022473"/>
    </source>
</evidence>
<dbReference type="InterPro" id="IPR008979">
    <property type="entry name" value="Galactose-bd-like_sf"/>
</dbReference>
<evidence type="ECO:0000256" key="16">
    <source>
        <dbReference type="SAM" id="MobiDB-lite"/>
    </source>
</evidence>
<feature type="compositionally biased region" description="Polar residues" evidence="16">
    <location>
        <begin position="856"/>
        <end position="867"/>
    </location>
</feature>
<keyword evidence="1" id="KW-0217">Developmental protein</keyword>
<evidence type="ECO:0000256" key="11">
    <source>
        <dbReference type="ARBA" id="ARBA00034697"/>
    </source>
</evidence>
<feature type="compositionally biased region" description="Low complexity" evidence="16">
    <location>
        <begin position="618"/>
        <end position="641"/>
    </location>
</feature>
<evidence type="ECO:0000256" key="10">
    <source>
        <dbReference type="ARBA" id="ARBA00023180"/>
    </source>
</evidence>
<sequence length="900" mass="98420">DLSSPVTSDTDSSVSCKDPEDIPTFDEWKRKVMEVEKEKTQSVHTASSGSSHTGKKVQKNFNNYASVECGAKILGSNPEAKSTSAILMENMDMYMLNPCSNKIWFIIELCEPVQVKQLDIANFELFSSTPKDFVVSISDRYPTNKWQKLGTFHARDERTVQSFPLDEHLYAKYVKMFAKYIKVELLSHFGSEHFCPLSLLRVFGTSMVEEYELIADPPERPDDLDDDFDYPPGYTPEVKLSKNLIGSAKEVIVHLFLNSALLISLCSPESEGGSISADPTIPAAVAPSSETPEAPTTDLSDQPLPHVEEQAVLPLEKDEEEPISSTITLLDKEEEPDDEKEKGGFRGRNQGIPVHCSVPSFSSFCSCNASLQEYLHQQCSASLSNKRKCQTVHQKQTIPSIETPAWQRPLLPSGWQEPQQPHSEEQEQAAEPEPESQASSSEAPQPPENTASSKDSILELPLLEPSQSSNLPKHSVTDSSSAKPTPGVETPLLASGEPGKKPDVLAEERHIEPSAPPSGSSHVQPTVSITADESSVVSAEETLQADVSQSDTNTPDQTDQILSPPTSLFYPDPPLLNEADSVSPEVPNLVPDLSVEPEPSSGHPGITATKTEDISEDASTSAPSAAAPPVSSSLPTSPSLSDIYADPPNGTEQNGNPVHGSSQKESVFMRLNNRIKALEVNMSLSGRYLEQLSQRYRKQMEEMQKAFNKTVIKLQNTSRIAEEQDQRQTESIQLLQGQLENMTRLVLNLSVRVSQLQVEVSERQNYLVLSLVLCFCVGVLLCANHCRLATGPPNTEAEPPVAKSYSYCCAERQFSSCDEPSLKRSASYPLIHSESFQLAATEGKQTRRQRAAQRGPHTQTTPPSVASPQPAAESATACVQPRARLRSRPPDAGVPSPDVL</sequence>
<feature type="compositionally biased region" description="Polar residues" evidence="16">
    <location>
        <begin position="650"/>
        <end position="662"/>
    </location>
</feature>
<evidence type="ECO:0000259" key="17">
    <source>
        <dbReference type="PROSITE" id="PS51469"/>
    </source>
</evidence>
<dbReference type="InterPro" id="IPR012919">
    <property type="entry name" value="SUN_dom"/>
</dbReference>
<dbReference type="Ensembl" id="ENSTNIT00000010869.1">
    <property type="protein sequence ID" value="ENSTNIP00000010688.1"/>
    <property type="gene ID" value="ENSTNIG00000007868.1"/>
</dbReference>
<feature type="compositionally biased region" description="Low complexity" evidence="16">
    <location>
        <begin position="458"/>
        <end position="472"/>
    </location>
</feature>
<evidence type="ECO:0000256" key="5">
    <source>
        <dbReference type="ARBA" id="ARBA00022824"/>
    </source>
</evidence>
<dbReference type="SUPFAM" id="SSF49785">
    <property type="entry name" value="Galactose-binding domain-like"/>
    <property type="match status" value="1"/>
</dbReference>
<dbReference type="GeneTree" id="ENSGT00390000013502"/>
<evidence type="ECO:0000313" key="18">
    <source>
        <dbReference type="EMBL" id="CAF97615.1"/>
    </source>
</evidence>
<evidence type="ECO:0000256" key="7">
    <source>
        <dbReference type="ARBA" id="ARBA00022989"/>
    </source>
</evidence>
<reference evidence="19" key="3">
    <citation type="submission" date="2025-05" db="UniProtKB">
        <authorList>
            <consortium name="Ensembl"/>
        </authorList>
    </citation>
    <scope>IDENTIFICATION</scope>
</reference>
<keyword evidence="20" id="KW-1185">Reference proteome</keyword>
<dbReference type="EMBL" id="CAAE01014542">
    <property type="protein sequence ID" value="CAF97615.1"/>
    <property type="molecule type" value="Genomic_DNA"/>
</dbReference>
<feature type="region of interest" description="Disordered" evidence="16">
    <location>
        <begin position="36"/>
        <end position="55"/>
    </location>
</feature>
<dbReference type="Proteomes" id="UP000007303">
    <property type="component" value="Unassembled WGS sequence"/>
</dbReference>
<dbReference type="GO" id="GO:0030867">
    <property type="term" value="C:rough endoplasmic reticulum membrane"/>
    <property type="evidence" value="ECO:0007669"/>
    <property type="project" value="UniProtKB-SubCell"/>
</dbReference>
<dbReference type="HOGENOM" id="CLU_006401_0_0_1"/>
<evidence type="ECO:0000256" key="12">
    <source>
        <dbReference type="ARBA" id="ARBA00055064"/>
    </source>
</evidence>
<feature type="non-terminal residue" evidence="18">
    <location>
        <position position="1"/>
    </location>
</feature>
<dbReference type="OrthoDB" id="266334at2759"/>
<dbReference type="GO" id="GO:0034975">
    <property type="term" value="P:protein folding in endoplasmic reticulum"/>
    <property type="evidence" value="ECO:0007669"/>
    <property type="project" value="TreeGrafter"/>
</dbReference>
<evidence type="ECO:0000256" key="13">
    <source>
        <dbReference type="ARBA" id="ARBA00067685"/>
    </source>
</evidence>
<keyword evidence="3" id="KW-0812">Transmembrane</keyword>
<keyword evidence="6" id="KW-0892">Osteogenesis</keyword>
<keyword evidence="4" id="KW-0732">Signal</keyword>
<dbReference type="PANTHER" id="PTHR12953:SF0">
    <property type="entry name" value="SUN DOMAIN-CONTAINING OSSIFICATION FACTOR"/>
    <property type="match status" value="1"/>
</dbReference>
<evidence type="ECO:0000256" key="15">
    <source>
        <dbReference type="ARBA" id="ARBA00081911"/>
    </source>
</evidence>
<feature type="region of interest" description="Disordered" evidence="16">
    <location>
        <begin position="1"/>
        <end position="22"/>
    </location>
</feature>